<dbReference type="GO" id="GO:0005737">
    <property type="term" value="C:cytoplasm"/>
    <property type="evidence" value="ECO:0007669"/>
    <property type="project" value="TreeGrafter"/>
</dbReference>
<dbReference type="InterPro" id="IPR036865">
    <property type="entry name" value="CRAL-TRIO_dom_sf"/>
</dbReference>
<evidence type="ECO:0000313" key="3">
    <source>
        <dbReference type="Proteomes" id="UP001054945"/>
    </source>
</evidence>
<dbReference type="InterPro" id="IPR051064">
    <property type="entry name" value="SEC14/CRAL-TRIO_domain"/>
</dbReference>
<dbReference type="CDD" id="cd00170">
    <property type="entry name" value="SEC14"/>
    <property type="match status" value="1"/>
</dbReference>
<dbReference type="Gene3D" id="2.60.120.680">
    <property type="entry name" value="GOLD domain"/>
    <property type="match status" value="1"/>
</dbReference>
<dbReference type="SUPFAM" id="SSF46938">
    <property type="entry name" value="CRAL/TRIO N-terminal domain"/>
    <property type="match status" value="1"/>
</dbReference>
<sequence length="414" mass="48385">MLGEITLLFLRSDLQENSTLDKKKMPWPDITPEEDKVIAELKKRLRGEMSLKLLEDETVFYRFCKARDFKIDDAEAMLRKHIAWRKEYGVDTILTDYTPLEVFKYSGCSFVCFDKEGCLVRYGDISHIDMKGIFNAIRKIDFIRYSIFMAEGDMQLMREHSIKIGKPVTQTVLIYNFVDFSLAQATHKKTLEACILFTKMFQENYPERVKTLYHINASIYYTALMAIVRTVMATPLLEKLRCFGTEGWKEDLLKTNDAEILPAFLGGKRTDPDGNPLCKTFINHAEKVPEEYFLINIEKKLLKDPAAKRVTIARRSKEEITFEVDQPGSYLEWEFEMKNWEHDISFAVYLKEEPSGKSKSVELVSKKKIDTCFGPEKRHTQMQNTRFICNSFRQFLQLDDPERNILQIKAKRSK</sequence>
<dbReference type="PRINTS" id="PR00180">
    <property type="entry name" value="CRETINALDHBP"/>
</dbReference>
<dbReference type="PANTHER" id="PTHR23324:SF83">
    <property type="entry name" value="SEC14-LIKE PROTEIN 2"/>
    <property type="match status" value="1"/>
</dbReference>
<dbReference type="InterPro" id="IPR001251">
    <property type="entry name" value="CRAL-TRIO_dom"/>
</dbReference>
<dbReference type="Gene3D" id="3.40.525.10">
    <property type="entry name" value="CRAL-TRIO lipid binding domain"/>
    <property type="match status" value="1"/>
</dbReference>
<dbReference type="EMBL" id="BPLR01016084">
    <property type="protein sequence ID" value="GIY81112.1"/>
    <property type="molecule type" value="Genomic_DNA"/>
</dbReference>
<dbReference type="InterPro" id="IPR011074">
    <property type="entry name" value="CRAL/TRIO_N_dom"/>
</dbReference>
<dbReference type="SMART" id="SM00516">
    <property type="entry name" value="SEC14"/>
    <property type="match status" value="1"/>
</dbReference>
<dbReference type="SUPFAM" id="SSF52087">
    <property type="entry name" value="CRAL/TRIO domain"/>
    <property type="match status" value="1"/>
</dbReference>
<evidence type="ECO:0000313" key="2">
    <source>
        <dbReference type="EMBL" id="GIY81112.1"/>
    </source>
</evidence>
<comment type="caution">
    <text evidence="2">The sequence shown here is derived from an EMBL/GenBank/DDBJ whole genome shotgun (WGS) entry which is preliminary data.</text>
</comment>
<dbReference type="PROSITE" id="PS50191">
    <property type="entry name" value="CRAL_TRIO"/>
    <property type="match status" value="1"/>
</dbReference>
<feature type="domain" description="CRAL-TRIO" evidence="1">
    <location>
        <begin position="90"/>
        <end position="273"/>
    </location>
</feature>
<dbReference type="InterPro" id="IPR036598">
    <property type="entry name" value="GOLD_dom_sf"/>
</dbReference>
<dbReference type="AlphaFoldDB" id="A0AAV4WEG4"/>
<gene>
    <name evidence="2" type="primary">Sec14l2</name>
    <name evidence="2" type="ORF">CEXT_107781</name>
</gene>
<dbReference type="SMART" id="SM01100">
    <property type="entry name" value="CRAL_TRIO_N"/>
    <property type="match status" value="1"/>
</dbReference>
<dbReference type="SUPFAM" id="SSF101576">
    <property type="entry name" value="Supernatant protein factor (SPF), C-terminal domain"/>
    <property type="match status" value="1"/>
</dbReference>
<dbReference type="InterPro" id="IPR036273">
    <property type="entry name" value="CRAL/TRIO_N_dom_sf"/>
</dbReference>
<protein>
    <submittedName>
        <fullName evidence="2">SEC14-like protein 2</fullName>
    </submittedName>
</protein>
<reference evidence="2 3" key="1">
    <citation type="submission" date="2021-06" db="EMBL/GenBank/DDBJ databases">
        <title>Caerostris extrusa draft genome.</title>
        <authorList>
            <person name="Kono N."/>
            <person name="Arakawa K."/>
        </authorList>
    </citation>
    <scope>NUCLEOTIDE SEQUENCE [LARGE SCALE GENOMIC DNA]</scope>
</reference>
<dbReference type="PANTHER" id="PTHR23324">
    <property type="entry name" value="SEC14 RELATED PROTEIN"/>
    <property type="match status" value="1"/>
</dbReference>
<dbReference type="Pfam" id="PF03765">
    <property type="entry name" value="CRAL_TRIO_N"/>
    <property type="match status" value="1"/>
</dbReference>
<dbReference type="Proteomes" id="UP001054945">
    <property type="component" value="Unassembled WGS sequence"/>
</dbReference>
<accession>A0AAV4WEG4</accession>
<keyword evidence="3" id="KW-1185">Reference proteome</keyword>
<proteinExistence type="predicted"/>
<dbReference type="Pfam" id="PF00650">
    <property type="entry name" value="CRAL_TRIO"/>
    <property type="match status" value="1"/>
</dbReference>
<name>A0AAV4WEG4_CAEEX</name>
<organism evidence="2 3">
    <name type="scientific">Caerostris extrusa</name>
    <name type="common">Bark spider</name>
    <name type="synonym">Caerostris bankana</name>
    <dbReference type="NCBI Taxonomy" id="172846"/>
    <lineage>
        <taxon>Eukaryota</taxon>
        <taxon>Metazoa</taxon>
        <taxon>Ecdysozoa</taxon>
        <taxon>Arthropoda</taxon>
        <taxon>Chelicerata</taxon>
        <taxon>Arachnida</taxon>
        <taxon>Araneae</taxon>
        <taxon>Araneomorphae</taxon>
        <taxon>Entelegynae</taxon>
        <taxon>Araneoidea</taxon>
        <taxon>Araneidae</taxon>
        <taxon>Caerostris</taxon>
    </lineage>
</organism>
<evidence type="ECO:0000259" key="1">
    <source>
        <dbReference type="PROSITE" id="PS50191"/>
    </source>
</evidence>